<evidence type="ECO:0000313" key="2">
    <source>
        <dbReference type="Proteomes" id="UP000271974"/>
    </source>
</evidence>
<protein>
    <recommendedName>
        <fullName evidence="3">PKD domain-containing protein</fullName>
    </recommendedName>
</protein>
<feature type="non-terminal residue" evidence="1">
    <location>
        <position position="1"/>
    </location>
</feature>
<proteinExistence type="predicted"/>
<dbReference type="Gene3D" id="2.60.40.10">
    <property type="entry name" value="Immunoglobulins"/>
    <property type="match status" value="1"/>
</dbReference>
<evidence type="ECO:0008006" key="3">
    <source>
        <dbReference type="Google" id="ProtNLM"/>
    </source>
</evidence>
<dbReference type="AlphaFoldDB" id="A0A3S1H6F0"/>
<organism evidence="1 2">
    <name type="scientific">Elysia chlorotica</name>
    <name type="common">Eastern emerald elysia</name>
    <name type="synonym">Sea slug</name>
    <dbReference type="NCBI Taxonomy" id="188477"/>
    <lineage>
        <taxon>Eukaryota</taxon>
        <taxon>Metazoa</taxon>
        <taxon>Spiralia</taxon>
        <taxon>Lophotrochozoa</taxon>
        <taxon>Mollusca</taxon>
        <taxon>Gastropoda</taxon>
        <taxon>Heterobranchia</taxon>
        <taxon>Euthyneura</taxon>
        <taxon>Panpulmonata</taxon>
        <taxon>Sacoglossa</taxon>
        <taxon>Placobranchoidea</taxon>
        <taxon>Plakobranchidae</taxon>
        <taxon>Elysia</taxon>
    </lineage>
</organism>
<dbReference type="Proteomes" id="UP000271974">
    <property type="component" value="Unassembled WGS sequence"/>
</dbReference>
<dbReference type="OrthoDB" id="10050421at2759"/>
<feature type="non-terminal residue" evidence="1">
    <location>
        <position position="159"/>
    </location>
</feature>
<comment type="caution">
    <text evidence="1">The sequence shown here is derived from an EMBL/GenBank/DDBJ whole genome shotgun (WGS) entry which is preliminary data.</text>
</comment>
<reference evidence="1 2" key="1">
    <citation type="submission" date="2019-01" db="EMBL/GenBank/DDBJ databases">
        <title>A draft genome assembly of the solar-powered sea slug Elysia chlorotica.</title>
        <authorList>
            <person name="Cai H."/>
            <person name="Li Q."/>
            <person name="Fang X."/>
            <person name="Li J."/>
            <person name="Curtis N.E."/>
            <person name="Altenburger A."/>
            <person name="Shibata T."/>
            <person name="Feng M."/>
            <person name="Maeda T."/>
            <person name="Schwartz J.A."/>
            <person name="Shigenobu S."/>
            <person name="Lundholm N."/>
            <person name="Nishiyama T."/>
            <person name="Yang H."/>
            <person name="Hasebe M."/>
            <person name="Li S."/>
            <person name="Pierce S.K."/>
            <person name="Wang J."/>
        </authorList>
    </citation>
    <scope>NUCLEOTIDE SEQUENCE [LARGE SCALE GENOMIC DNA]</scope>
    <source>
        <strain evidence="1">EC2010</strain>
        <tissue evidence="1">Whole organism of an adult</tissue>
    </source>
</reference>
<gene>
    <name evidence="1" type="ORF">EGW08_019060</name>
</gene>
<evidence type="ECO:0000313" key="1">
    <source>
        <dbReference type="EMBL" id="RUS73168.1"/>
    </source>
</evidence>
<dbReference type="EMBL" id="RQTK01000969">
    <property type="protein sequence ID" value="RUS73168.1"/>
    <property type="molecule type" value="Genomic_DNA"/>
</dbReference>
<name>A0A3S1H6F0_ELYCH</name>
<keyword evidence="2" id="KW-1185">Reference proteome</keyword>
<sequence>PSAFVITYVGTSLPEAGSVQITIDYGDGTTADSGPHAFPVGSTGASTTIQHVYASDNTFTATVTVFSDCCSVLNNVSVGVYKGITNLQASIYYLADVPPGAQTYGLLGNSQVYPTNKALHFVMTNQDNVFATAYEVTVNAGGSVILTCVKTSPTFTLLL</sequence>
<accession>A0A3S1H6F0</accession>
<dbReference type="InterPro" id="IPR013783">
    <property type="entry name" value="Ig-like_fold"/>
</dbReference>